<feature type="active site" evidence="9">
    <location>
        <position position="284"/>
    </location>
</feature>
<dbReference type="InterPro" id="IPR013751">
    <property type="entry name" value="ACP_syn_III_N"/>
</dbReference>
<dbReference type="NCBIfam" id="NF006829">
    <property type="entry name" value="PRK09352.1"/>
    <property type="match status" value="1"/>
</dbReference>
<keyword evidence="2 9" id="KW-0444">Lipid biosynthesis</keyword>
<dbReference type="InterPro" id="IPR004655">
    <property type="entry name" value="FabH"/>
</dbReference>
<reference evidence="13" key="1">
    <citation type="journal article" date="2019" name="Int. J. Syst. Evol. Microbiol.">
        <title>The Global Catalogue of Microorganisms (GCM) 10K type strain sequencing project: providing services to taxonomists for standard genome sequencing and annotation.</title>
        <authorList>
            <consortium name="The Broad Institute Genomics Platform"/>
            <consortium name="The Broad Institute Genome Sequencing Center for Infectious Disease"/>
            <person name="Wu L."/>
            <person name="Ma J."/>
        </authorList>
    </citation>
    <scope>NUCLEOTIDE SEQUENCE [LARGE SCALE GENOMIC DNA]</scope>
    <source>
        <strain evidence="13">CCUG 71848</strain>
    </source>
</reference>
<dbReference type="PANTHER" id="PTHR43091:SF1">
    <property type="entry name" value="BETA-KETOACYL-[ACYL-CARRIER-PROTEIN] SYNTHASE III, CHLOROPLASTIC"/>
    <property type="match status" value="1"/>
</dbReference>
<feature type="region of interest" description="ACP-binding" evidence="9">
    <location>
        <begin position="255"/>
        <end position="259"/>
    </location>
</feature>
<dbReference type="NCBIfam" id="TIGR00747">
    <property type="entry name" value="fabH"/>
    <property type="match status" value="1"/>
</dbReference>
<keyword evidence="3 9" id="KW-0808">Transferase</keyword>
<comment type="domain">
    <text evidence="9">The last Arg residue of the ACP-binding site is essential for the weak association between ACP/AcpP and FabH.</text>
</comment>
<comment type="caution">
    <text evidence="12">The sequence shown here is derived from an EMBL/GenBank/DDBJ whole genome shotgun (WGS) entry which is preliminary data.</text>
</comment>
<evidence type="ECO:0000256" key="6">
    <source>
        <dbReference type="ARBA" id="ARBA00023160"/>
    </source>
</evidence>
<gene>
    <name evidence="9" type="primary">fabH</name>
    <name evidence="12" type="ORF">ACFQ22_03045</name>
</gene>
<evidence type="ECO:0000313" key="12">
    <source>
        <dbReference type="EMBL" id="MFD1124341.1"/>
    </source>
</evidence>
<comment type="subunit">
    <text evidence="9">Homodimer.</text>
</comment>
<dbReference type="Pfam" id="PF08545">
    <property type="entry name" value="ACP_syn_III"/>
    <property type="match status" value="1"/>
</dbReference>
<proteinExistence type="inferred from homology"/>
<dbReference type="Pfam" id="PF08541">
    <property type="entry name" value="ACP_syn_III_C"/>
    <property type="match status" value="1"/>
</dbReference>
<name>A0ABW3PMB4_9LACO</name>
<evidence type="ECO:0000256" key="2">
    <source>
        <dbReference type="ARBA" id="ARBA00022516"/>
    </source>
</evidence>
<keyword evidence="5 9" id="KW-0443">Lipid metabolism</keyword>
<dbReference type="EC" id="2.3.1.180" evidence="9"/>
<feature type="domain" description="Beta-ketoacyl-[acyl-carrier-protein] synthase III N-terminal" evidence="11">
    <location>
        <begin position="108"/>
        <end position="185"/>
    </location>
</feature>
<evidence type="ECO:0000256" key="7">
    <source>
        <dbReference type="ARBA" id="ARBA00023268"/>
    </source>
</evidence>
<dbReference type="PANTHER" id="PTHR43091">
    <property type="entry name" value="3-OXOACYL-[ACYL-CARRIER-PROTEIN] SYNTHASE"/>
    <property type="match status" value="1"/>
</dbReference>
<evidence type="ECO:0000259" key="11">
    <source>
        <dbReference type="Pfam" id="PF08545"/>
    </source>
</evidence>
<keyword evidence="13" id="KW-1185">Reference proteome</keyword>
<dbReference type="GO" id="GO:0033818">
    <property type="term" value="F:beta-ketoacyl-acyl-carrier-protein synthase III activity"/>
    <property type="evidence" value="ECO:0007669"/>
    <property type="project" value="UniProtKB-EC"/>
</dbReference>
<sequence length="327" mass="35253">MKFENFKILATASQVPKKVVNNDELATMMDTSDKWITQRTGIKRRHIAVEETTSSLCTAVAKQLLKKSGVLATEIDLIMVATMSPDYLTPSVSAMIQGNLGATNAVAMDIDAACSGFVYGLKAAKQLLMAETPKKAILIGGETLSKLVDWHDRSTAVLFGDGAGGVLLENASKSAGSFISENLKTFGELGHHLTAGQTGVPTPFMTQSAKFSPFFQMNGRRVYRFAVNKVPESINQALNQASLKADEIDHFVLHQANRRIIEKIAETLGVPMEKFPINIDEYGNTAAASEPILLDELVRTGSIQRGDVVLLSGFGGGLTVGTMILKF</sequence>
<feature type="active site" evidence="9">
    <location>
        <position position="114"/>
    </location>
</feature>
<evidence type="ECO:0000256" key="9">
    <source>
        <dbReference type="HAMAP-Rule" id="MF_01815"/>
    </source>
</evidence>
<comment type="catalytic activity">
    <reaction evidence="9">
        <text>malonyl-[ACP] + acetyl-CoA + H(+) = 3-oxobutanoyl-[ACP] + CO2 + CoA</text>
        <dbReference type="Rhea" id="RHEA:12080"/>
        <dbReference type="Rhea" id="RHEA-COMP:9623"/>
        <dbReference type="Rhea" id="RHEA-COMP:9625"/>
        <dbReference type="ChEBI" id="CHEBI:15378"/>
        <dbReference type="ChEBI" id="CHEBI:16526"/>
        <dbReference type="ChEBI" id="CHEBI:57287"/>
        <dbReference type="ChEBI" id="CHEBI:57288"/>
        <dbReference type="ChEBI" id="CHEBI:78449"/>
        <dbReference type="ChEBI" id="CHEBI:78450"/>
        <dbReference type="EC" id="2.3.1.180"/>
    </reaction>
</comment>
<dbReference type="InterPro" id="IPR013747">
    <property type="entry name" value="ACP_syn_III_C"/>
</dbReference>
<dbReference type="Gene3D" id="3.40.47.10">
    <property type="match status" value="1"/>
</dbReference>
<evidence type="ECO:0000256" key="5">
    <source>
        <dbReference type="ARBA" id="ARBA00023098"/>
    </source>
</evidence>
<feature type="active site" evidence="9">
    <location>
        <position position="254"/>
    </location>
</feature>
<dbReference type="EMBL" id="JBHTLH010000008">
    <property type="protein sequence ID" value="MFD1124341.1"/>
    <property type="molecule type" value="Genomic_DNA"/>
</dbReference>
<organism evidence="12 13">
    <name type="scientific">Lentilactobacillus raoultii</name>
    <dbReference type="NCBI Taxonomy" id="1987503"/>
    <lineage>
        <taxon>Bacteria</taxon>
        <taxon>Bacillati</taxon>
        <taxon>Bacillota</taxon>
        <taxon>Bacilli</taxon>
        <taxon>Lactobacillales</taxon>
        <taxon>Lactobacillaceae</taxon>
        <taxon>Lentilactobacillus</taxon>
    </lineage>
</organism>
<feature type="domain" description="Beta-ketoacyl-[acyl-carrier-protein] synthase III C-terminal" evidence="10">
    <location>
        <begin position="238"/>
        <end position="326"/>
    </location>
</feature>
<evidence type="ECO:0000313" key="13">
    <source>
        <dbReference type="Proteomes" id="UP001597156"/>
    </source>
</evidence>
<evidence type="ECO:0000256" key="4">
    <source>
        <dbReference type="ARBA" id="ARBA00022832"/>
    </source>
</evidence>
<dbReference type="HAMAP" id="MF_01815">
    <property type="entry name" value="FabH"/>
    <property type="match status" value="1"/>
</dbReference>
<comment type="subcellular location">
    <subcellularLocation>
        <location evidence="9">Cytoplasm</location>
    </subcellularLocation>
</comment>
<dbReference type="SUPFAM" id="SSF53901">
    <property type="entry name" value="Thiolase-like"/>
    <property type="match status" value="1"/>
</dbReference>
<keyword evidence="9" id="KW-0963">Cytoplasm</keyword>
<comment type="similarity">
    <text evidence="1 9">Belongs to the thiolase-like superfamily. FabH family.</text>
</comment>
<protein>
    <recommendedName>
        <fullName evidence="9">Beta-ketoacyl-[acyl-carrier-protein] synthase III</fullName>
        <shortName evidence="9">Beta-ketoacyl-ACP synthase III</shortName>
        <shortName evidence="9">KAS III</shortName>
        <ecNumber evidence="9">2.3.1.180</ecNumber>
    </recommendedName>
    <alternativeName>
        <fullName evidence="9">3-oxoacyl-[acyl-carrier-protein] synthase 3</fullName>
    </alternativeName>
    <alternativeName>
        <fullName evidence="9">3-oxoacyl-[acyl-carrier-protein] synthase III</fullName>
    </alternativeName>
</protein>
<keyword evidence="7 9" id="KW-0511">Multifunctional enzyme</keyword>
<keyword evidence="8 9" id="KW-0012">Acyltransferase</keyword>
<dbReference type="RefSeq" id="WP_121978888.1">
    <property type="nucleotide sequence ID" value="NZ_JBHTLH010000008.1"/>
</dbReference>
<keyword evidence="4 9" id="KW-0276">Fatty acid metabolism</keyword>
<dbReference type="InterPro" id="IPR016039">
    <property type="entry name" value="Thiolase-like"/>
</dbReference>
<comment type="function">
    <text evidence="9">Catalyzes the condensation reaction of fatty acid synthesis by the addition to an acyl acceptor of two carbons from malonyl-ACP. Catalyzes the first condensation reaction which initiates fatty acid synthesis and may therefore play a role in governing the total rate of fatty acid production. Possesses both acetoacetyl-ACP synthase and acetyl transacylase activities. Its substrate specificity determines the biosynthesis of branched-chain and/or straight-chain of fatty acids.</text>
</comment>
<evidence type="ECO:0000256" key="8">
    <source>
        <dbReference type="ARBA" id="ARBA00023315"/>
    </source>
</evidence>
<comment type="pathway">
    <text evidence="9">Lipid metabolism; fatty acid biosynthesis.</text>
</comment>
<keyword evidence="6 9" id="KW-0275">Fatty acid biosynthesis</keyword>
<dbReference type="CDD" id="cd00830">
    <property type="entry name" value="KAS_III"/>
    <property type="match status" value="1"/>
</dbReference>
<accession>A0ABW3PMB4</accession>
<evidence type="ECO:0000256" key="3">
    <source>
        <dbReference type="ARBA" id="ARBA00022679"/>
    </source>
</evidence>
<evidence type="ECO:0000256" key="1">
    <source>
        <dbReference type="ARBA" id="ARBA00008642"/>
    </source>
</evidence>
<evidence type="ECO:0000259" key="10">
    <source>
        <dbReference type="Pfam" id="PF08541"/>
    </source>
</evidence>
<dbReference type="Proteomes" id="UP001597156">
    <property type="component" value="Unassembled WGS sequence"/>
</dbReference>